<name>A0A538SXK0_UNCEI</name>
<evidence type="ECO:0000313" key="2">
    <source>
        <dbReference type="EMBL" id="TMQ56075.1"/>
    </source>
</evidence>
<dbReference type="EMBL" id="VBOU01000007">
    <property type="protein sequence ID" value="TMQ56075.1"/>
    <property type="molecule type" value="Genomic_DNA"/>
</dbReference>
<dbReference type="SUPFAM" id="SSF101790">
    <property type="entry name" value="Aminomethyltransferase beta-barrel domain"/>
    <property type="match status" value="1"/>
</dbReference>
<sequence>MTRPATSSVERLTEEYRALKEAAAVVDLGRWTVVRVRGPESREFLQGTATQDFAAASEPAAAAKTLFLTEKGRPVALAWIAFAADSSSATIIADEGAHAGLRPHLERFRIMEDVEFEGPDGAPRLLGVAGPERDPLASAVASKIPGALAIGAEPLSFVLVPAESDAASIPASVDPTSFQAWRIRVGLPFQGIDLDLDRIATELSLPEAISITKGCYVGQEVVARTTHRGHVRRQRVGFRFPWHGGPIPKGTELRSGGIAAGHVTSTACEPGSGEGLGMGYVAPETLAHNLDVLAIQGEKSTHLSLQSWPL</sequence>
<dbReference type="InterPro" id="IPR045179">
    <property type="entry name" value="YgfZ/GcvT"/>
</dbReference>
<comment type="caution">
    <text evidence="2">The sequence shown here is derived from an EMBL/GenBank/DDBJ whole genome shotgun (WGS) entry which is preliminary data.</text>
</comment>
<keyword evidence="1" id="KW-0809">Transit peptide</keyword>
<evidence type="ECO:0000313" key="3">
    <source>
        <dbReference type="Proteomes" id="UP000319829"/>
    </source>
</evidence>
<dbReference type="InterPro" id="IPR029043">
    <property type="entry name" value="GcvT/YgfZ_C"/>
</dbReference>
<evidence type="ECO:0000256" key="1">
    <source>
        <dbReference type="ARBA" id="ARBA00022946"/>
    </source>
</evidence>
<accession>A0A538SXK0</accession>
<dbReference type="PANTHER" id="PTHR22602">
    <property type="entry name" value="TRANSFERASE CAF17, MITOCHONDRIAL-RELATED"/>
    <property type="match status" value="1"/>
</dbReference>
<gene>
    <name evidence="2" type="ORF">E6K74_01260</name>
</gene>
<dbReference type="PANTHER" id="PTHR22602:SF0">
    <property type="entry name" value="TRANSFERASE CAF17, MITOCHONDRIAL-RELATED"/>
    <property type="match status" value="1"/>
</dbReference>
<protein>
    <submittedName>
        <fullName evidence="2">Uncharacterized protein</fullName>
    </submittedName>
</protein>
<dbReference type="Gene3D" id="3.30.1360.120">
    <property type="entry name" value="Probable tRNA modification gtpase trme, domain 1"/>
    <property type="match status" value="2"/>
</dbReference>
<reference evidence="2 3" key="1">
    <citation type="journal article" date="2019" name="Nat. Microbiol.">
        <title>Mediterranean grassland soil C-N compound turnover is dependent on rainfall and depth, and is mediated by genomically divergent microorganisms.</title>
        <authorList>
            <person name="Diamond S."/>
            <person name="Andeer P.F."/>
            <person name="Li Z."/>
            <person name="Crits-Christoph A."/>
            <person name="Burstein D."/>
            <person name="Anantharaman K."/>
            <person name="Lane K.R."/>
            <person name="Thomas B.C."/>
            <person name="Pan C."/>
            <person name="Northen T.R."/>
            <person name="Banfield J.F."/>
        </authorList>
    </citation>
    <scope>NUCLEOTIDE SEQUENCE [LARGE SCALE GENOMIC DNA]</scope>
    <source>
        <strain evidence="2">WS_4</strain>
    </source>
</reference>
<dbReference type="Proteomes" id="UP000319829">
    <property type="component" value="Unassembled WGS sequence"/>
</dbReference>
<dbReference type="NCBIfam" id="TIGR03317">
    <property type="entry name" value="ygfZ_signature"/>
    <property type="match status" value="1"/>
</dbReference>
<dbReference type="InterPro" id="IPR017703">
    <property type="entry name" value="YgfZ/GCV_T_CS"/>
</dbReference>
<dbReference type="SUPFAM" id="SSF103025">
    <property type="entry name" value="Folate-binding domain"/>
    <property type="match status" value="1"/>
</dbReference>
<dbReference type="InterPro" id="IPR027266">
    <property type="entry name" value="TrmE/GcvT-like"/>
</dbReference>
<dbReference type="AlphaFoldDB" id="A0A538SXK0"/>
<organism evidence="2 3">
    <name type="scientific">Eiseniibacteriota bacterium</name>
    <dbReference type="NCBI Taxonomy" id="2212470"/>
    <lineage>
        <taxon>Bacteria</taxon>
        <taxon>Candidatus Eiseniibacteriota</taxon>
    </lineage>
</organism>
<dbReference type="GO" id="GO:0016226">
    <property type="term" value="P:iron-sulfur cluster assembly"/>
    <property type="evidence" value="ECO:0007669"/>
    <property type="project" value="TreeGrafter"/>
</dbReference>
<dbReference type="PIRSF" id="PIRSF006487">
    <property type="entry name" value="GcvT"/>
    <property type="match status" value="1"/>
</dbReference>
<proteinExistence type="predicted"/>